<dbReference type="GO" id="GO:0008963">
    <property type="term" value="F:phospho-N-acetylmuramoyl-pentapeptide-transferase activity"/>
    <property type="evidence" value="ECO:0007669"/>
    <property type="project" value="UniProtKB-UniRule"/>
</dbReference>
<dbReference type="GO" id="GO:0005886">
    <property type="term" value="C:plasma membrane"/>
    <property type="evidence" value="ECO:0007669"/>
    <property type="project" value="UniProtKB-SubCell"/>
</dbReference>
<keyword evidence="7" id="KW-0132">Cell division</keyword>
<feature type="transmembrane region" description="Helical" evidence="7">
    <location>
        <begin position="15"/>
        <end position="37"/>
    </location>
</feature>
<dbReference type="NCBIfam" id="TIGR00445">
    <property type="entry name" value="mraY"/>
    <property type="match status" value="1"/>
</dbReference>
<dbReference type="STRING" id="1797471.A3A71_01715"/>
<keyword evidence="7" id="KW-0133">Cell shape</keyword>
<evidence type="ECO:0000256" key="1">
    <source>
        <dbReference type="ARBA" id="ARBA00004141"/>
    </source>
</evidence>
<dbReference type="GO" id="GO:0008360">
    <property type="term" value="P:regulation of cell shape"/>
    <property type="evidence" value="ECO:0007669"/>
    <property type="project" value="UniProtKB-KW"/>
</dbReference>
<dbReference type="InterPro" id="IPR000715">
    <property type="entry name" value="Glycosyl_transferase_4"/>
</dbReference>
<evidence type="ECO:0000256" key="8">
    <source>
        <dbReference type="NCBIfam" id="TIGR00445"/>
    </source>
</evidence>
<dbReference type="Pfam" id="PF00953">
    <property type="entry name" value="Glycos_transf_4"/>
    <property type="match status" value="1"/>
</dbReference>
<keyword evidence="7" id="KW-0131">Cell cycle</keyword>
<evidence type="ECO:0000313" key="11">
    <source>
        <dbReference type="Proteomes" id="UP000177481"/>
    </source>
</evidence>
<protein>
    <recommendedName>
        <fullName evidence="7 8">Phospho-N-acetylmuramoyl-pentapeptide-transferase</fullName>
        <ecNumber evidence="7 8">2.7.8.13</ecNumber>
    </recommendedName>
    <alternativeName>
        <fullName evidence="7">UDP-MurNAc-pentapeptide phosphotransferase</fullName>
    </alternativeName>
</protein>
<comment type="function">
    <text evidence="7">Catalyzes the initial step of the lipid cycle reactions in the biosynthesis of the cell wall peptidoglycan: transfers peptidoglycan precursor phospho-MurNAc-pentapeptide from UDP-MurNAc-pentapeptide onto the lipid carrier undecaprenyl phosphate, yielding undecaprenyl-pyrophosphoryl-MurNAc-pentapeptide, known as lipid I.</text>
</comment>
<keyword evidence="7 9" id="KW-0479">Metal-binding</keyword>
<feature type="transmembrane region" description="Helical" evidence="7">
    <location>
        <begin position="168"/>
        <end position="185"/>
    </location>
</feature>
<evidence type="ECO:0000256" key="4">
    <source>
        <dbReference type="ARBA" id="ARBA00022692"/>
    </source>
</evidence>
<dbReference type="GO" id="GO:0009252">
    <property type="term" value="P:peptidoglycan biosynthetic process"/>
    <property type="evidence" value="ECO:0007669"/>
    <property type="project" value="UniProtKB-UniRule"/>
</dbReference>
<feature type="transmembrane region" description="Helical" evidence="7">
    <location>
        <begin position="319"/>
        <end position="338"/>
    </location>
</feature>
<reference evidence="10 11" key="1">
    <citation type="journal article" date="2016" name="Nat. Commun.">
        <title>Thousands of microbial genomes shed light on interconnected biogeochemical processes in an aquifer system.</title>
        <authorList>
            <person name="Anantharaman K."/>
            <person name="Brown C.T."/>
            <person name="Hug L.A."/>
            <person name="Sharon I."/>
            <person name="Castelle C.J."/>
            <person name="Probst A.J."/>
            <person name="Thomas B.C."/>
            <person name="Singh A."/>
            <person name="Wilkins M.J."/>
            <person name="Karaoz U."/>
            <person name="Brodie E.L."/>
            <person name="Williams K.H."/>
            <person name="Hubbard S.S."/>
            <person name="Banfield J.F."/>
        </authorList>
    </citation>
    <scope>NUCLEOTIDE SEQUENCE [LARGE SCALE GENOMIC DNA]</scope>
</reference>
<keyword evidence="7" id="KW-0573">Peptidoglycan synthesis</keyword>
<comment type="pathway">
    <text evidence="7">Cell wall biogenesis; peptidoglycan biosynthesis.</text>
</comment>
<sequence length="340" mass="37192">MTIFEGETFALAKTFWLASLSFLVAVLWTPLFTEFLYKNRLGKKIRQTGFDQKSAPIFYALHKHKENTPTMGGLLIWVTTAVITILMNLSRSQTWLPLFALVSTGLVGAADDLMNIFGVGPNRGGLRFRWKLLLYVIIALAGALWFYIKLGNNAISIPGLGQVEIGAWYIPLFVAVIAFTTFASNETDGLDGLAGGVMANAFAAFGVIALLQGNVELAAFCGTIMGSLLAFLWFNVYPARFFMGDTGSMALGMTLGVVAFLTDTVVLLPLIALVPYIEGLSAVIQIASKKLRHGKKVFLSAPIHHHFEAKGWPEPKITMRFWIISAVSAIMGLFVFIVSR</sequence>
<comment type="similarity">
    <text evidence="2 7">Belongs to the glycosyltransferase 4 family. MraY subfamily.</text>
</comment>
<gene>
    <name evidence="7" type="primary">mraY</name>
    <name evidence="10" type="ORF">A3A71_01715</name>
</gene>
<feature type="transmembrane region" description="Helical" evidence="7">
    <location>
        <begin position="192"/>
        <end position="211"/>
    </location>
</feature>
<dbReference type="PANTHER" id="PTHR22926:SF5">
    <property type="entry name" value="PHOSPHO-N-ACETYLMURAMOYL-PENTAPEPTIDE-TRANSFERASE HOMOLOG"/>
    <property type="match status" value="1"/>
</dbReference>
<dbReference type="PANTHER" id="PTHR22926">
    <property type="entry name" value="PHOSPHO-N-ACETYLMURAMOYL-PENTAPEPTIDE-TRANSFERASE"/>
    <property type="match status" value="1"/>
</dbReference>
<feature type="transmembrane region" description="Helical" evidence="7">
    <location>
        <begin position="71"/>
        <end position="89"/>
    </location>
</feature>
<dbReference type="EMBL" id="MEZX01000002">
    <property type="protein sequence ID" value="OGD64750.1"/>
    <property type="molecule type" value="Genomic_DNA"/>
</dbReference>
<feature type="transmembrane region" description="Helical" evidence="7">
    <location>
        <begin position="249"/>
        <end position="272"/>
    </location>
</feature>
<evidence type="ECO:0000256" key="7">
    <source>
        <dbReference type="HAMAP-Rule" id="MF_00038"/>
    </source>
</evidence>
<dbReference type="UniPathway" id="UPA00219"/>
<comment type="subcellular location">
    <subcellularLocation>
        <location evidence="7">Cell membrane</location>
        <topology evidence="7">Multi-pass membrane protein</topology>
    </subcellularLocation>
    <subcellularLocation>
        <location evidence="1">Membrane</location>
        <topology evidence="1">Multi-pass membrane protein</topology>
    </subcellularLocation>
</comment>
<evidence type="ECO:0000256" key="9">
    <source>
        <dbReference type="PIRSR" id="PIRSR600715-1"/>
    </source>
</evidence>
<dbReference type="GO" id="GO:0051301">
    <property type="term" value="P:cell division"/>
    <property type="evidence" value="ECO:0007669"/>
    <property type="project" value="UniProtKB-KW"/>
</dbReference>
<dbReference type="GO" id="GO:0046872">
    <property type="term" value="F:metal ion binding"/>
    <property type="evidence" value="ECO:0007669"/>
    <property type="project" value="UniProtKB-KW"/>
</dbReference>
<proteinExistence type="inferred from homology"/>
<dbReference type="CDD" id="cd06852">
    <property type="entry name" value="GT_MraY"/>
    <property type="match status" value="1"/>
</dbReference>
<keyword evidence="6 7" id="KW-0472">Membrane</keyword>
<feature type="binding site" evidence="9">
    <location>
        <position position="185"/>
    </location>
    <ligand>
        <name>Mg(2+)</name>
        <dbReference type="ChEBI" id="CHEBI:18420"/>
    </ligand>
</feature>
<feature type="transmembrane region" description="Helical" evidence="7">
    <location>
        <begin position="95"/>
        <end position="120"/>
    </location>
</feature>
<keyword evidence="7 9" id="KW-0460">Magnesium</keyword>
<evidence type="ECO:0000256" key="3">
    <source>
        <dbReference type="ARBA" id="ARBA00022679"/>
    </source>
</evidence>
<feature type="binding site" evidence="9">
    <location>
        <position position="245"/>
    </location>
    <ligand>
        <name>Mg(2+)</name>
        <dbReference type="ChEBI" id="CHEBI:18420"/>
    </ligand>
</feature>
<dbReference type="GO" id="GO:0051992">
    <property type="term" value="F:UDP-N-acetylmuramoyl-L-alanyl-D-glutamyl-meso-2,6-diaminopimelyl-D-alanyl-D-alanine:undecaprenyl-phosphate transferase activity"/>
    <property type="evidence" value="ECO:0007669"/>
    <property type="project" value="RHEA"/>
</dbReference>
<dbReference type="InterPro" id="IPR003524">
    <property type="entry name" value="PNAcMuramoyl-5peptid_Trfase"/>
</dbReference>
<keyword evidence="5 7" id="KW-1133">Transmembrane helix</keyword>
<accession>A0A1F5EBT1</accession>
<feature type="transmembrane region" description="Helical" evidence="7">
    <location>
        <begin position="217"/>
        <end position="237"/>
    </location>
</feature>
<dbReference type="Proteomes" id="UP000177481">
    <property type="component" value="Unassembled WGS sequence"/>
</dbReference>
<dbReference type="AlphaFoldDB" id="A0A1F5EBT1"/>
<dbReference type="InterPro" id="IPR018480">
    <property type="entry name" value="PNAcMuramoyl-5peptid_Trfase_CS"/>
</dbReference>
<organism evidence="10 11">
    <name type="scientific">Candidatus Berkelbacteria bacterium RIFCSPLOWO2_01_FULL_50_28</name>
    <dbReference type="NCBI Taxonomy" id="1797471"/>
    <lineage>
        <taxon>Bacteria</taxon>
        <taxon>Candidatus Berkelbacteria</taxon>
    </lineage>
</organism>
<evidence type="ECO:0000256" key="5">
    <source>
        <dbReference type="ARBA" id="ARBA00022989"/>
    </source>
</evidence>
<evidence type="ECO:0000313" key="10">
    <source>
        <dbReference type="EMBL" id="OGD64750.1"/>
    </source>
</evidence>
<dbReference type="GO" id="GO:0071555">
    <property type="term" value="P:cell wall organization"/>
    <property type="evidence" value="ECO:0007669"/>
    <property type="project" value="UniProtKB-KW"/>
</dbReference>
<evidence type="ECO:0000256" key="6">
    <source>
        <dbReference type="ARBA" id="ARBA00023136"/>
    </source>
</evidence>
<evidence type="ECO:0000256" key="2">
    <source>
        <dbReference type="ARBA" id="ARBA00005583"/>
    </source>
</evidence>
<keyword evidence="4 7" id="KW-0812">Transmembrane</keyword>
<keyword evidence="3 7" id="KW-0808">Transferase</keyword>
<dbReference type="Pfam" id="PF10555">
    <property type="entry name" value="MraY_sig1"/>
    <property type="match status" value="1"/>
</dbReference>
<dbReference type="HAMAP" id="MF_00038">
    <property type="entry name" value="MraY"/>
    <property type="match status" value="1"/>
</dbReference>
<feature type="transmembrane region" description="Helical" evidence="7">
    <location>
        <begin position="132"/>
        <end position="148"/>
    </location>
</feature>
<comment type="cofactor">
    <cofactor evidence="7 9">
        <name>Mg(2+)</name>
        <dbReference type="ChEBI" id="CHEBI:18420"/>
    </cofactor>
</comment>
<dbReference type="EC" id="2.7.8.13" evidence="7 8"/>
<comment type="caution">
    <text evidence="10">The sequence shown here is derived from an EMBL/GenBank/DDBJ whole genome shotgun (WGS) entry which is preliminary data.</text>
</comment>
<keyword evidence="7" id="KW-1003">Cell membrane</keyword>
<comment type="catalytic activity">
    <reaction evidence="7">
        <text>UDP-N-acetyl-alpha-D-muramoyl-L-alanyl-gamma-D-glutamyl-meso-2,6-diaminopimeloyl-D-alanyl-D-alanine + di-trans,octa-cis-undecaprenyl phosphate = di-trans,octa-cis-undecaprenyl diphospho-N-acetyl-alpha-D-muramoyl-L-alanyl-D-glutamyl-meso-2,6-diaminopimeloyl-D-alanyl-D-alanine + UMP</text>
        <dbReference type="Rhea" id="RHEA:28386"/>
        <dbReference type="ChEBI" id="CHEBI:57865"/>
        <dbReference type="ChEBI" id="CHEBI:60392"/>
        <dbReference type="ChEBI" id="CHEBI:61386"/>
        <dbReference type="ChEBI" id="CHEBI:61387"/>
        <dbReference type="EC" id="2.7.8.13"/>
    </reaction>
</comment>
<keyword evidence="7" id="KW-0961">Cell wall biogenesis/degradation</keyword>
<name>A0A1F5EBT1_9BACT</name>